<name>A0AAV0PGG3_9ROSI</name>
<proteinExistence type="predicted"/>
<gene>
    <name evidence="1" type="ORF">LITE_LOCUS38365</name>
</gene>
<dbReference type="Proteomes" id="UP001154282">
    <property type="component" value="Unassembled WGS sequence"/>
</dbReference>
<comment type="caution">
    <text evidence="1">The sequence shown here is derived from an EMBL/GenBank/DDBJ whole genome shotgun (WGS) entry which is preliminary data.</text>
</comment>
<accession>A0AAV0PGG3</accession>
<keyword evidence="2" id="KW-1185">Reference proteome</keyword>
<organism evidence="1 2">
    <name type="scientific">Linum tenue</name>
    <dbReference type="NCBI Taxonomy" id="586396"/>
    <lineage>
        <taxon>Eukaryota</taxon>
        <taxon>Viridiplantae</taxon>
        <taxon>Streptophyta</taxon>
        <taxon>Embryophyta</taxon>
        <taxon>Tracheophyta</taxon>
        <taxon>Spermatophyta</taxon>
        <taxon>Magnoliopsida</taxon>
        <taxon>eudicotyledons</taxon>
        <taxon>Gunneridae</taxon>
        <taxon>Pentapetalae</taxon>
        <taxon>rosids</taxon>
        <taxon>fabids</taxon>
        <taxon>Malpighiales</taxon>
        <taxon>Linaceae</taxon>
        <taxon>Linum</taxon>
    </lineage>
</organism>
<reference evidence="1" key="1">
    <citation type="submission" date="2022-08" db="EMBL/GenBank/DDBJ databases">
        <authorList>
            <person name="Gutierrez-Valencia J."/>
        </authorList>
    </citation>
    <scope>NUCLEOTIDE SEQUENCE</scope>
</reference>
<protein>
    <submittedName>
        <fullName evidence="1">Uncharacterized protein</fullName>
    </submittedName>
</protein>
<evidence type="ECO:0000313" key="1">
    <source>
        <dbReference type="EMBL" id="CAI0469960.1"/>
    </source>
</evidence>
<evidence type="ECO:0000313" key="2">
    <source>
        <dbReference type="Proteomes" id="UP001154282"/>
    </source>
</evidence>
<dbReference type="EMBL" id="CAMGYJ010000009">
    <property type="protein sequence ID" value="CAI0469960.1"/>
    <property type="molecule type" value="Genomic_DNA"/>
</dbReference>
<sequence length="8" mass="1051">MEGWIEWT</sequence>